<gene>
    <name evidence="1" type="ORF">T265_05736</name>
</gene>
<dbReference type="CTD" id="20319918"/>
<dbReference type="GeneID" id="20319918"/>
<proteinExistence type="predicted"/>
<evidence type="ECO:0000313" key="2">
    <source>
        <dbReference type="Proteomes" id="UP000054324"/>
    </source>
</evidence>
<dbReference type="Proteomes" id="UP000054324">
    <property type="component" value="Unassembled WGS sequence"/>
</dbReference>
<evidence type="ECO:0000313" key="1">
    <source>
        <dbReference type="EMBL" id="KER27204.1"/>
    </source>
</evidence>
<dbReference type="KEGG" id="ovi:T265_05736"/>
<accession>A0A075AEY9</accession>
<organism evidence="1 2">
    <name type="scientific">Opisthorchis viverrini</name>
    <name type="common">Southeast Asian liver fluke</name>
    <dbReference type="NCBI Taxonomy" id="6198"/>
    <lineage>
        <taxon>Eukaryota</taxon>
        <taxon>Metazoa</taxon>
        <taxon>Spiralia</taxon>
        <taxon>Lophotrochozoa</taxon>
        <taxon>Platyhelminthes</taxon>
        <taxon>Trematoda</taxon>
        <taxon>Digenea</taxon>
        <taxon>Opisthorchiida</taxon>
        <taxon>Opisthorchiata</taxon>
        <taxon>Opisthorchiidae</taxon>
        <taxon>Opisthorchis</taxon>
    </lineage>
</organism>
<sequence length="108" mass="12185">MPVDRLPRRALFAQPREGMLNLDVSSDELTKVILSSAPMDLQSLNMSITIQEEAFEVVERFTVTDEVNAQICKANLRHLCCQTDVSLNRKGLVYQATVRIVWLCGCET</sequence>
<dbReference type="OrthoDB" id="410104at2759"/>
<dbReference type="EMBL" id="KL596729">
    <property type="protein sequence ID" value="KER27204.1"/>
    <property type="molecule type" value="Genomic_DNA"/>
</dbReference>
<name>A0A075AEY9_OPIVI</name>
<protein>
    <submittedName>
        <fullName evidence="1">Uncharacterized protein</fullName>
    </submittedName>
</protein>
<dbReference type="AlphaFoldDB" id="A0A075AEY9"/>
<keyword evidence="2" id="KW-1185">Reference proteome</keyword>
<reference evidence="1 2" key="1">
    <citation type="submission" date="2013-11" db="EMBL/GenBank/DDBJ databases">
        <title>Opisthorchis viverrini - life in the bile duct.</title>
        <authorList>
            <person name="Young N.D."/>
            <person name="Nagarajan N."/>
            <person name="Lin S.J."/>
            <person name="Korhonen P.K."/>
            <person name="Jex A.R."/>
            <person name="Hall R.S."/>
            <person name="Safavi-Hemami H."/>
            <person name="Kaewkong W."/>
            <person name="Bertrand D."/>
            <person name="Gao S."/>
            <person name="Seet Q."/>
            <person name="Wongkham S."/>
            <person name="Teh B.T."/>
            <person name="Wongkham C."/>
            <person name="Intapan P.M."/>
            <person name="Maleewong W."/>
            <person name="Yang X."/>
            <person name="Hu M."/>
            <person name="Wang Z."/>
            <person name="Hofmann A."/>
            <person name="Sternberg P.W."/>
            <person name="Tan P."/>
            <person name="Wang J."/>
            <person name="Gasser R.B."/>
        </authorList>
    </citation>
    <scope>NUCLEOTIDE SEQUENCE [LARGE SCALE GENOMIC DNA]</scope>
</reference>
<dbReference type="RefSeq" id="XP_009169073.1">
    <property type="nucleotide sequence ID" value="XM_009170809.1"/>
</dbReference>